<dbReference type="InterPro" id="IPR036388">
    <property type="entry name" value="WH-like_DNA-bd_sf"/>
</dbReference>
<dbReference type="InterPro" id="IPR036390">
    <property type="entry name" value="WH_DNA-bd_sf"/>
</dbReference>
<comment type="similarity">
    <text evidence="1">Belongs to the LysR transcriptional regulatory family.</text>
</comment>
<dbReference type="GO" id="GO:0003700">
    <property type="term" value="F:DNA-binding transcription factor activity"/>
    <property type="evidence" value="ECO:0007669"/>
    <property type="project" value="InterPro"/>
</dbReference>
<evidence type="ECO:0000256" key="2">
    <source>
        <dbReference type="ARBA" id="ARBA00023015"/>
    </source>
</evidence>
<name>A0A192D7T2_9SPHN</name>
<organism evidence="6 7">
    <name type="scientific">Erythrobacter neustonensis</name>
    <dbReference type="NCBI Taxonomy" id="1112"/>
    <lineage>
        <taxon>Bacteria</taxon>
        <taxon>Pseudomonadati</taxon>
        <taxon>Pseudomonadota</taxon>
        <taxon>Alphaproteobacteria</taxon>
        <taxon>Sphingomonadales</taxon>
        <taxon>Erythrobacteraceae</taxon>
        <taxon>Erythrobacter/Porphyrobacter group</taxon>
        <taxon>Erythrobacter</taxon>
    </lineage>
</organism>
<reference evidence="6 7" key="1">
    <citation type="submission" date="2016-05" db="EMBL/GenBank/DDBJ databases">
        <title>Compelete Genome Sequence of Bacteriochlorophyll-Synthesizing Bacterium Porphyrobacter neustonensis DSM 9434.</title>
        <authorList>
            <person name="Shi X.-L."/>
            <person name="Wu Y.-H."/>
            <person name="Cheng H."/>
            <person name="Xu L."/>
            <person name="Zhang X.-Q."/>
            <person name="Wang C.-S."/>
            <person name="Xu X.-W."/>
        </authorList>
    </citation>
    <scope>NUCLEOTIDE SEQUENCE [LARGE SCALE GENOMIC DNA]</scope>
    <source>
        <strain evidence="6 7">DSM 9434</strain>
    </source>
</reference>
<evidence type="ECO:0000313" key="6">
    <source>
        <dbReference type="EMBL" id="ANK13922.1"/>
    </source>
</evidence>
<dbReference type="RefSeq" id="WP_068353107.1">
    <property type="nucleotide sequence ID" value="NZ_CP016033.1"/>
</dbReference>
<dbReference type="Gene3D" id="3.40.190.290">
    <property type="match status" value="1"/>
</dbReference>
<dbReference type="KEGG" id="pns:A9D12_14195"/>
<dbReference type="GO" id="GO:0006351">
    <property type="term" value="P:DNA-templated transcription"/>
    <property type="evidence" value="ECO:0007669"/>
    <property type="project" value="TreeGrafter"/>
</dbReference>
<dbReference type="SUPFAM" id="SSF53850">
    <property type="entry name" value="Periplasmic binding protein-like II"/>
    <property type="match status" value="1"/>
</dbReference>
<evidence type="ECO:0000256" key="1">
    <source>
        <dbReference type="ARBA" id="ARBA00009437"/>
    </source>
</evidence>
<protein>
    <submittedName>
        <fullName evidence="6">LysR family transcriptional regulator</fullName>
    </submittedName>
</protein>
<keyword evidence="2" id="KW-0805">Transcription regulation</keyword>
<dbReference type="FunFam" id="1.10.10.10:FF:000001">
    <property type="entry name" value="LysR family transcriptional regulator"/>
    <property type="match status" value="1"/>
</dbReference>
<evidence type="ECO:0000313" key="7">
    <source>
        <dbReference type="Proteomes" id="UP000078263"/>
    </source>
</evidence>
<evidence type="ECO:0000259" key="5">
    <source>
        <dbReference type="PROSITE" id="PS50931"/>
    </source>
</evidence>
<dbReference type="AlphaFoldDB" id="A0A192D7T2"/>
<dbReference type="STRING" id="1112.A9D12_14195"/>
<dbReference type="SUPFAM" id="SSF46785">
    <property type="entry name" value="Winged helix' DNA-binding domain"/>
    <property type="match status" value="1"/>
</dbReference>
<dbReference type="Proteomes" id="UP000078263">
    <property type="component" value="Chromosome"/>
</dbReference>
<feature type="domain" description="HTH lysR-type" evidence="5">
    <location>
        <begin position="4"/>
        <end position="61"/>
    </location>
</feature>
<dbReference type="PANTHER" id="PTHR30537:SF1">
    <property type="entry name" value="HTH-TYPE TRANSCRIPTIONAL REGULATOR PGRR"/>
    <property type="match status" value="1"/>
</dbReference>
<dbReference type="PRINTS" id="PR00039">
    <property type="entry name" value="HTHLYSR"/>
</dbReference>
<dbReference type="OrthoDB" id="9813056at2"/>
<dbReference type="Pfam" id="PF00126">
    <property type="entry name" value="HTH_1"/>
    <property type="match status" value="1"/>
</dbReference>
<sequence length="297" mass="32552">MKREELSDLAVFLAVAEARSFTRAAARLGTSQSAISQIVKRLEAGMGIKLLTRNTRNVAPTEAGEQLVATLRPAFDEIDARLAALSALRERPAGTVRITTSRHAAEAILWPAVRRLIEAYPEVTVEISIDSHLTDIIGDRFDAGIRLGEQIEKDMIAVRIGPELRMAVVGAPSYFAEHGRPKTPQELTGHACINIRMQTRGGLYAWEFGKDGRDLNVRVEGPVIANDVPMVLRAAADGLGLACVLEDQAEAMLASGAVERVLDDWCPPFAGYHLYYPDRRQLPPAFSLLVEALRYRG</sequence>
<dbReference type="PANTHER" id="PTHR30537">
    <property type="entry name" value="HTH-TYPE TRANSCRIPTIONAL REGULATOR"/>
    <property type="match status" value="1"/>
</dbReference>
<keyword evidence="4" id="KW-0804">Transcription</keyword>
<dbReference type="InterPro" id="IPR005119">
    <property type="entry name" value="LysR_subst-bd"/>
</dbReference>
<evidence type="ECO:0000256" key="4">
    <source>
        <dbReference type="ARBA" id="ARBA00023163"/>
    </source>
</evidence>
<keyword evidence="3" id="KW-0238">DNA-binding</keyword>
<dbReference type="EMBL" id="CP016033">
    <property type="protein sequence ID" value="ANK13922.1"/>
    <property type="molecule type" value="Genomic_DNA"/>
</dbReference>
<dbReference type="CDD" id="cd08474">
    <property type="entry name" value="PBP2_CrgA_like_5"/>
    <property type="match status" value="1"/>
</dbReference>
<dbReference type="FunFam" id="3.40.190.290:FF:000012">
    <property type="entry name" value="Transcriptional regulator, LysR family"/>
    <property type="match status" value="1"/>
</dbReference>
<gene>
    <name evidence="6" type="ORF">A9D12_14195</name>
</gene>
<dbReference type="Gene3D" id="1.10.10.10">
    <property type="entry name" value="Winged helix-like DNA-binding domain superfamily/Winged helix DNA-binding domain"/>
    <property type="match status" value="1"/>
</dbReference>
<dbReference type="InterPro" id="IPR000847">
    <property type="entry name" value="LysR_HTH_N"/>
</dbReference>
<evidence type="ECO:0000256" key="3">
    <source>
        <dbReference type="ARBA" id="ARBA00023125"/>
    </source>
</evidence>
<dbReference type="GO" id="GO:0043565">
    <property type="term" value="F:sequence-specific DNA binding"/>
    <property type="evidence" value="ECO:0007669"/>
    <property type="project" value="TreeGrafter"/>
</dbReference>
<dbReference type="InterPro" id="IPR058163">
    <property type="entry name" value="LysR-type_TF_proteobact-type"/>
</dbReference>
<dbReference type="Pfam" id="PF03466">
    <property type="entry name" value="LysR_substrate"/>
    <property type="match status" value="1"/>
</dbReference>
<accession>A0A192D7T2</accession>
<dbReference type="PROSITE" id="PS50931">
    <property type="entry name" value="HTH_LYSR"/>
    <property type="match status" value="1"/>
</dbReference>
<proteinExistence type="inferred from homology"/>
<keyword evidence="7" id="KW-1185">Reference proteome</keyword>